<feature type="region of interest" description="Disordered" evidence="7">
    <location>
        <begin position="499"/>
        <end position="525"/>
    </location>
</feature>
<dbReference type="GO" id="GO:0000707">
    <property type="term" value="P:meiotic DNA recombinase assembly"/>
    <property type="evidence" value="ECO:0007669"/>
    <property type="project" value="TreeGrafter"/>
</dbReference>
<dbReference type="GO" id="GO:0033063">
    <property type="term" value="C:Rad51B-Rad51C-Rad51D-XRCC2 complex"/>
    <property type="evidence" value="ECO:0007669"/>
    <property type="project" value="TreeGrafter"/>
</dbReference>
<evidence type="ECO:0000256" key="1">
    <source>
        <dbReference type="ARBA" id="ARBA00004123"/>
    </source>
</evidence>
<feature type="compositionally biased region" description="Acidic residues" evidence="7">
    <location>
        <begin position="516"/>
        <end position="525"/>
    </location>
</feature>
<proteinExistence type="predicted"/>
<dbReference type="CDD" id="cd01393">
    <property type="entry name" value="RecA-like"/>
    <property type="match status" value="1"/>
</dbReference>
<dbReference type="Proteomes" id="UP001201980">
    <property type="component" value="Unassembled WGS sequence"/>
</dbReference>
<evidence type="ECO:0000256" key="7">
    <source>
        <dbReference type="SAM" id="MobiDB-lite"/>
    </source>
</evidence>
<comment type="caution">
    <text evidence="9">The sequence shown here is derived from an EMBL/GenBank/DDBJ whole genome shotgun (WGS) entry which is preliminary data.</text>
</comment>
<dbReference type="PANTHER" id="PTHR46239:SF1">
    <property type="entry name" value="DNA REPAIR PROTEIN RAD51 HOMOLOG 3"/>
    <property type="match status" value="1"/>
</dbReference>
<evidence type="ECO:0000256" key="6">
    <source>
        <dbReference type="ARBA" id="ARBA00023242"/>
    </source>
</evidence>
<evidence type="ECO:0000256" key="5">
    <source>
        <dbReference type="ARBA" id="ARBA00023204"/>
    </source>
</evidence>
<keyword evidence="4" id="KW-0067">ATP-binding</keyword>
<dbReference type="AlphaFoldDB" id="A0AAD5WNW9"/>
<dbReference type="EMBL" id="JAKWBI020000368">
    <property type="protein sequence ID" value="KAJ2895889.1"/>
    <property type="molecule type" value="Genomic_DNA"/>
</dbReference>
<evidence type="ECO:0000259" key="8">
    <source>
        <dbReference type="PROSITE" id="PS50162"/>
    </source>
</evidence>
<keyword evidence="2" id="KW-0547">Nucleotide-binding</keyword>
<evidence type="ECO:0000256" key="4">
    <source>
        <dbReference type="ARBA" id="ARBA00022840"/>
    </source>
</evidence>
<dbReference type="PROSITE" id="PS50162">
    <property type="entry name" value="RECA_2"/>
    <property type="match status" value="1"/>
</dbReference>
<dbReference type="GO" id="GO:0005524">
    <property type="term" value="F:ATP binding"/>
    <property type="evidence" value="ECO:0007669"/>
    <property type="project" value="UniProtKB-KW"/>
</dbReference>
<dbReference type="Pfam" id="PF06745">
    <property type="entry name" value="ATPase"/>
    <property type="match status" value="1"/>
</dbReference>
<feature type="domain" description="RecA family profile 1" evidence="8">
    <location>
        <begin position="198"/>
        <end position="412"/>
    </location>
</feature>
<dbReference type="GO" id="GO:0033065">
    <property type="term" value="C:Rad51C-XRCC3 complex"/>
    <property type="evidence" value="ECO:0007669"/>
    <property type="project" value="TreeGrafter"/>
</dbReference>
<evidence type="ECO:0000313" key="10">
    <source>
        <dbReference type="Proteomes" id="UP001201980"/>
    </source>
</evidence>
<feature type="region of interest" description="Disordered" evidence="7">
    <location>
        <begin position="1"/>
        <end position="28"/>
    </location>
</feature>
<gene>
    <name evidence="9" type="ORF">MKZ38_006045</name>
</gene>
<evidence type="ECO:0000256" key="3">
    <source>
        <dbReference type="ARBA" id="ARBA00022763"/>
    </source>
</evidence>
<dbReference type="InterPro" id="IPR027417">
    <property type="entry name" value="P-loop_NTPase"/>
</dbReference>
<keyword evidence="5" id="KW-0234">DNA repair</keyword>
<dbReference type="GO" id="GO:0140664">
    <property type="term" value="F:ATP-dependent DNA damage sensor activity"/>
    <property type="evidence" value="ECO:0007669"/>
    <property type="project" value="InterPro"/>
</dbReference>
<dbReference type="GO" id="GO:0007131">
    <property type="term" value="P:reciprocal meiotic recombination"/>
    <property type="evidence" value="ECO:0007669"/>
    <property type="project" value="TreeGrafter"/>
</dbReference>
<dbReference type="Gene3D" id="3.40.50.300">
    <property type="entry name" value="P-loop containing nucleotide triphosphate hydrolases"/>
    <property type="match status" value="1"/>
</dbReference>
<protein>
    <submittedName>
        <fullName evidence="9">DNA repair protein rhp55</fullName>
    </submittedName>
</protein>
<comment type="subcellular location">
    <subcellularLocation>
        <location evidence="1">Nucleus</location>
    </subcellularLocation>
</comment>
<reference evidence="9" key="1">
    <citation type="submission" date="2022-07" db="EMBL/GenBank/DDBJ databases">
        <title>Draft genome sequence of Zalerion maritima ATCC 34329, a (micro)plastics degrading marine fungus.</title>
        <authorList>
            <person name="Paco A."/>
            <person name="Goncalves M.F.M."/>
            <person name="Rocha-Santos T.A.P."/>
            <person name="Alves A."/>
        </authorList>
    </citation>
    <scope>NUCLEOTIDE SEQUENCE</scope>
    <source>
        <strain evidence="9">ATCC 34329</strain>
    </source>
</reference>
<sequence length="596" mass="64101">MRETFPGPLSPASALGAANFGGHGQGTARAWPVKHRLHAPGGRGTTGDDGRKSPDFWSSVATKGVAVGFNLGSYGHNPGTNPTECNLDVKQLPIDRKDFPWPSAVHSTNKRFRSIFASSHLASSSSASEAGGLASLQLGFPTGTPPTYSRLCTGIDSTMDKYYEIHGHDVSSFDVSTTHRLPTVSAADALEDFEQYEVTGFIPTGLPSLDRLLANVDLDDSESHLSGGLLKGQLTEIWGPPGSGKTALGIQLAVNAIEAGGRVTWVDALYPVCQSRLDAVHQFAVKFQDDSESTARHGEGNSSLPNDSTTSYRSKLDHFSCPSLAHIVALLCRSTPRCLAPDTSLLVIDSLSALVNYAYPRAPETRRAGQKTQGAGGLGQSSRRLQALQYIIEALQKLAATRNTAILILSQCATKMQAEARATLIPSINATSWDQGVSTRIAIFRDWIWRGKDPTTVRLLGIQKLNGKPSTAENVVAFSIDTGGLSEVLFDASQPPVKVSTPRRKRKLSDTGFEIPDSEDEEYGWNEDEEEIALPSTLEPQWHGSEDVLLHPYQDEETETSGGPLQEGELLRVDASSSISPLSSRSSPSLTDQIPR</sequence>
<dbReference type="InterPro" id="IPR014774">
    <property type="entry name" value="KaiC-like_dom"/>
</dbReference>
<dbReference type="SUPFAM" id="SSF52540">
    <property type="entry name" value="P-loop containing nucleoside triphosphate hydrolases"/>
    <property type="match status" value="1"/>
</dbReference>
<dbReference type="PANTHER" id="PTHR46239">
    <property type="entry name" value="DNA REPAIR PROTEIN RAD51 HOMOLOG 3 RAD51C"/>
    <property type="match status" value="1"/>
</dbReference>
<feature type="region of interest" description="Disordered" evidence="7">
    <location>
        <begin position="537"/>
        <end position="596"/>
    </location>
</feature>
<feature type="region of interest" description="Disordered" evidence="7">
    <location>
        <begin position="36"/>
        <end position="55"/>
    </location>
</feature>
<dbReference type="InterPro" id="IPR020588">
    <property type="entry name" value="RecA_ATP-bd"/>
</dbReference>
<name>A0AAD5WNW9_9PEZI</name>
<dbReference type="InterPro" id="IPR052093">
    <property type="entry name" value="HR_Repair_Mediator"/>
</dbReference>
<keyword evidence="6" id="KW-0539">Nucleus</keyword>
<feature type="compositionally biased region" description="Low complexity" evidence="7">
    <location>
        <begin position="576"/>
        <end position="590"/>
    </location>
</feature>
<dbReference type="GO" id="GO:0005657">
    <property type="term" value="C:replication fork"/>
    <property type="evidence" value="ECO:0007669"/>
    <property type="project" value="TreeGrafter"/>
</dbReference>
<dbReference type="GO" id="GO:0000400">
    <property type="term" value="F:four-way junction DNA binding"/>
    <property type="evidence" value="ECO:0007669"/>
    <property type="project" value="TreeGrafter"/>
</dbReference>
<keyword evidence="3" id="KW-0227">DNA damage</keyword>
<evidence type="ECO:0000313" key="9">
    <source>
        <dbReference type="EMBL" id="KAJ2895889.1"/>
    </source>
</evidence>
<keyword evidence="10" id="KW-1185">Reference proteome</keyword>
<evidence type="ECO:0000256" key="2">
    <source>
        <dbReference type="ARBA" id="ARBA00022741"/>
    </source>
</evidence>
<accession>A0AAD5WNW9</accession>
<organism evidence="9 10">
    <name type="scientific">Zalerion maritima</name>
    <dbReference type="NCBI Taxonomy" id="339359"/>
    <lineage>
        <taxon>Eukaryota</taxon>
        <taxon>Fungi</taxon>
        <taxon>Dikarya</taxon>
        <taxon>Ascomycota</taxon>
        <taxon>Pezizomycotina</taxon>
        <taxon>Sordariomycetes</taxon>
        <taxon>Lulworthiomycetidae</taxon>
        <taxon>Lulworthiales</taxon>
        <taxon>Lulworthiaceae</taxon>
        <taxon>Zalerion</taxon>
    </lineage>
</organism>
<dbReference type="GO" id="GO:0008821">
    <property type="term" value="F:crossover junction DNA endonuclease activity"/>
    <property type="evidence" value="ECO:0007669"/>
    <property type="project" value="TreeGrafter"/>
</dbReference>